<evidence type="ECO:0000313" key="2">
    <source>
        <dbReference type="Proteomes" id="UP000821845"/>
    </source>
</evidence>
<proteinExistence type="predicted"/>
<keyword evidence="2" id="KW-1185">Reference proteome</keyword>
<protein>
    <submittedName>
        <fullName evidence="1">Uncharacterized protein</fullName>
    </submittedName>
</protein>
<gene>
    <name evidence="1" type="ORF">HPB50_012560</name>
</gene>
<organism evidence="1 2">
    <name type="scientific">Hyalomma asiaticum</name>
    <name type="common">Tick</name>
    <dbReference type="NCBI Taxonomy" id="266040"/>
    <lineage>
        <taxon>Eukaryota</taxon>
        <taxon>Metazoa</taxon>
        <taxon>Ecdysozoa</taxon>
        <taxon>Arthropoda</taxon>
        <taxon>Chelicerata</taxon>
        <taxon>Arachnida</taxon>
        <taxon>Acari</taxon>
        <taxon>Parasitiformes</taxon>
        <taxon>Ixodida</taxon>
        <taxon>Ixodoidea</taxon>
        <taxon>Ixodidae</taxon>
        <taxon>Hyalomminae</taxon>
        <taxon>Hyalomma</taxon>
    </lineage>
</organism>
<dbReference type="EMBL" id="CM023481">
    <property type="protein sequence ID" value="KAH6946268.1"/>
    <property type="molecule type" value="Genomic_DNA"/>
</dbReference>
<sequence length="1024" mass="114957">MTARSLQMAPLLQHTIKVVFRSQGGLFMPNIQPQLLLHCLCSAAKVLLGADVEIRVHPTNNTCTVATTSEDAALNLAKIRSITLNGKAYVIAAYIAPAADTVRGMISNAFWDETEEGLLQDLQARNPEASILLARHMGKSKYILITFAQGPVPRRIIYYGGVHLCTPYRARPEACTNCRAPGHRYDVCPEQKQPRCPRCGEDHGEDRSRQCVSRCILCGGEHLTETGWCKAKQRPKTTKPPAQRGTTGRGQLPQEDFPSWKPSVPPKVPEELTWAERVSRKPGPHDEEMARLREKQFLENRLQALEARFPTLEAQIDSLIDERFKIIDNKLDTFCAQLRPQLGVTVAEATNLMQAAPSPHTTHPLPTLNTAGQQNGRNMARPGRQVNEYLAPSGSELGACNTSCLAELEGVEARYTALSTWNKVLWSSRLELRHDVHKGLSLVSTSESFLSRTEPQVLRVTTLVHELFTTQRFLTALEIDTASFNGSEARFSEALRSNHFIRFLKVSISPSTLALHKYICAAIATLANLQEVECFTACKCPVDFCAALAKILRTSTKLTALRIPNLCMNGTTAIPFLPALLANSTLEQLSFHSSAIAEARPQHRDLFAKFLAGVRTMKKFTARSYSEVRPLSLMWVLIGLLLNTTVTEVALDGFAVDADTTDIMTYVLARNRTLRVLDVKAFLYDALVSRERGPTTSRRTDFGPSLFALLRNETLQAVTLPLGIWRPEQWENLFQSLQAKASPLKLTIEGDCSERFLWQMLWSALQRSGVEDQVSFDTTFYILDRHEMIECKAFSEFHWDPCQDHRRMSRLFRRLPSFAHVTTAHLSIWIPDVDDGQISDIARYISTKSALKELHLGIYLPETFAEWTKIGWAVILESLRQNASVNELRVIAVSMTAPQIELLADALYCKRNVRRLHTRMGMPELATAFVRRLCEGIEKNYSILSVTVDCLLLSRSSVYEEWFAIRDVTRRNSDFVARAALFVSGTVVDSYIHVARECQIYVPSSAVNVVNNFSGDRKLHRCLL</sequence>
<evidence type="ECO:0000313" key="1">
    <source>
        <dbReference type="EMBL" id="KAH6946268.1"/>
    </source>
</evidence>
<name>A0ACB7TH44_HYAAI</name>
<comment type="caution">
    <text evidence="1">The sequence shown here is derived from an EMBL/GenBank/DDBJ whole genome shotgun (WGS) entry which is preliminary data.</text>
</comment>
<reference evidence="1" key="1">
    <citation type="submission" date="2020-05" db="EMBL/GenBank/DDBJ databases">
        <title>Large-scale comparative analyses of tick genomes elucidate their genetic diversity and vector capacities.</title>
        <authorList>
            <person name="Jia N."/>
            <person name="Wang J."/>
            <person name="Shi W."/>
            <person name="Du L."/>
            <person name="Sun Y."/>
            <person name="Zhan W."/>
            <person name="Jiang J."/>
            <person name="Wang Q."/>
            <person name="Zhang B."/>
            <person name="Ji P."/>
            <person name="Sakyi L.B."/>
            <person name="Cui X."/>
            <person name="Yuan T."/>
            <person name="Jiang B."/>
            <person name="Yang W."/>
            <person name="Lam T.T.-Y."/>
            <person name="Chang Q."/>
            <person name="Ding S."/>
            <person name="Wang X."/>
            <person name="Zhu J."/>
            <person name="Ruan X."/>
            <person name="Zhao L."/>
            <person name="Wei J."/>
            <person name="Que T."/>
            <person name="Du C."/>
            <person name="Cheng J."/>
            <person name="Dai P."/>
            <person name="Han X."/>
            <person name="Huang E."/>
            <person name="Gao Y."/>
            <person name="Liu J."/>
            <person name="Shao H."/>
            <person name="Ye R."/>
            <person name="Li L."/>
            <person name="Wei W."/>
            <person name="Wang X."/>
            <person name="Wang C."/>
            <person name="Yang T."/>
            <person name="Huo Q."/>
            <person name="Li W."/>
            <person name="Guo W."/>
            <person name="Chen H."/>
            <person name="Zhou L."/>
            <person name="Ni X."/>
            <person name="Tian J."/>
            <person name="Zhou Y."/>
            <person name="Sheng Y."/>
            <person name="Liu T."/>
            <person name="Pan Y."/>
            <person name="Xia L."/>
            <person name="Li J."/>
            <person name="Zhao F."/>
            <person name="Cao W."/>
        </authorList>
    </citation>
    <scope>NUCLEOTIDE SEQUENCE</scope>
    <source>
        <strain evidence="1">Hyas-2018</strain>
    </source>
</reference>
<accession>A0ACB7TH44</accession>
<dbReference type="Proteomes" id="UP000821845">
    <property type="component" value="Chromosome 1"/>
</dbReference>